<feature type="compositionally biased region" description="Polar residues" evidence="1">
    <location>
        <begin position="408"/>
        <end position="434"/>
    </location>
</feature>
<feature type="region of interest" description="Disordered" evidence="1">
    <location>
        <begin position="450"/>
        <end position="474"/>
    </location>
</feature>
<evidence type="ECO:0000313" key="3">
    <source>
        <dbReference type="EMBL" id="KAF9337733.1"/>
    </source>
</evidence>
<sequence>MLLVLQYSIAAVHGFTVYLLSVVLSIAQLIMITVTIENLDWIQTYKPLMREWDSRFPGFVFPAQDIDSESDDGMEPYEEDYSSSSSRRRRLAKRYNSHTLALKAGDNDDGYHSEESQKRIGASMNSILRRRLANCQQWIPSLWSAEENSITEEQEQGEDGSEEEMQDEDSSINSQDRYSTRIRKVLVRTLSGNIKTSKSKRVTFNEQVLILGRRLSGDTSQNTSKSSPTASVPPMTSISDRDKNASADVSSALVAGNTDKVNGGTPETTHRTLCLAEIEAMAQEESSYQKTIANQDTNGSGTSSPIFQPRPDLSTTSPPELSPPFTSPQGSSTISKDAPDLRRATSVPHKIGSFFGRHQNHGSNNNTNAPQQNTISRHSATFSESSTVAQNPRAAPLHMTLPSYPATGPSTGSSATMVPHHQPSSAESTPRSSMSLGIRAKRSFSMALPRPNTIISTNPSTNAVSSNASSMERQGSIVKKNKNFMYRIVHPQRYKRELEQQLTEQERQRLVALAQLQRHQLLAAESSADMAGATDHLCGDAYFYATSAEYIGDLGAPNSVISTSIGTSFPSELQGKKAPKNLTKQRPASYDYGHKPTLFPGACGYSSESDSALEGATEVTNLQVQRPQSHSQPFLFKRDGKKNLISGKTTFQHVLSHPGHKQTQSTSSLIVPPGAGTYSTTAAMGTPAFPPAQPALPSSLMTCPKNNSSSFSGTSDHTSFADFGFPSPTLSPVEFVPSTSSSSPRHSTSSAPDMVYSSVIYHHEQQEVLSDQQSLDSDDAFYGVSHPEEPQQLQEMHPMEVKSTIEVEPLTPGPSRESSMTLSSNGSVTKESRGKSFMRKFSLGKKKT</sequence>
<evidence type="ECO:0000313" key="4">
    <source>
        <dbReference type="Proteomes" id="UP000696485"/>
    </source>
</evidence>
<feature type="compositionally biased region" description="Basic residues" evidence="1">
    <location>
        <begin position="836"/>
        <end position="848"/>
    </location>
</feature>
<keyword evidence="2" id="KW-1133">Transmembrane helix</keyword>
<feature type="compositionally biased region" description="Acidic residues" evidence="1">
    <location>
        <begin position="66"/>
        <end position="81"/>
    </location>
</feature>
<feature type="region of interest" description="Disordered" evidence="1">
    <location>
        <begin position="404"/>
        <end position="434"/>
    </location>
</feature>
<feature type="compositionally biased region" description="Polar residues" evidence="1">
    <location>
        <begin position="453"/>
        <end position="473"/>
    </location>
</feature>
<feature type="region of interest" description="Disordered" evidence="1">
    <location>
        <begin position="215"/>
        <end position="248"/>
    </location>
</feature>
<keyword evidence="4" id="KW-1185">Reference proteome</keyword>
<evidence type="ECO:0000256" key="2">
    <source>
        <dbReference type="SAM" id="Phobius"/>
    </source>
</evidence>
<feature type="compositionally biased region" description="Polar residues" evidence="1">
    <location>
        <begin position="217"/>
        <end position="238"/>
    </location>
</feature>
<feature type="region of interest" description="Disordered" evidence="1">
    <location>
        <begin position="66"/>
        <end position="89"/>
    </location>
</feature>
<dbReference type="Proteomes" id="UP000696485">
    <property type="component" value="Unassembled WGS sequence"/>
</dbReference>
<feature type="compositionally biased region" description="Polar residues" evidence="1">
    <location>
        <begin position="361"/>
        <end position="375"/>
    </location>
</feature>
<protein>
    <submittedName>
        <fullName evidence="3">Uncharacterized protein</fullName>
    </submittedName>
</protein>
<keyword evidence="2" id="KW-0472">Membrane</keyword>
<organism evidence="3 4">
    <name type="scientific">Podila minutissima</name>
    <dbReference type="NCBI Taxonomy" id="64525"/>
    <lineage>
        <taxon>Eukaryota</taxon>
        <taxon>Fungi</taxon>
        <taxon>Fungi incertae sedis</taxon>
        <taxon>Mucoromycota</taxon>
        <taxon>Mortierellomycotina</taxon>
        <taxon>Mortierellomycetes</taxon>
        <taxon>Mortierellales</taxon>
        <taxon>Mortierellaceae</taxon>
        <taxon>Podila</taxon>
    </lineage>
</organism>
<gene>
    <name evidence="3" type="ORF">BG006_003092</name>
</gene>
<proteinExistence type="predicted"/>
<reference evidence="3" key="1">
    <citation type="journal article" date="2020" name="Fungal Divers.">
        <title>Resolving the Mortierellaceae phylogeny through synthesis of multi-gene phylogenetics and phylogenomics.</title>
        <authorList>
            <person name="Vandepol N."/>
            <person name="Liber J."/>
            <person name="Desiro A."/>
            <person name="Na H."/>
            <person name="Kennedy M."/>
            <person name="Barry K."/>
            <person name="Grigoriev I.V."/>
            <person name="Miller A.N."/>
            <person name="O'Donnell K."/>
            <person name="Stajich J.E."/>
            <person name="Bonito G."/>
        </authorList>
    </citation>
    <scope>NUCLEOTIDE SEQUENCE</scope>
    <source>
        <strain evidence="3">NVP1</strain>
    </source>
</reference>
<feature type="compositionally biased region" description="Polar residues" evidence="1">
    <location>
        <begin position="285"/>
        <end position="306"/>
    </location>
</feature>
<comment type="caution">
    <text evidence="3">The sequence shown here is derived from an EMBL/GenBank/DDBJ whole genome shotgun (WGS) entry which is preliminary data.</text>
</comment>
<feature type="compositionally biased region" description="Polar residues" evidence="1">
    <location>
        <begin position="816"/>
        <end position="829"/>
    </location>
</feature>
<feature type="transmembrane region" description="Helical" evidence="2">
    <location>
        <begin position="12"/>
        <end position="36"/>
    </location>
</feature>
<accession>A0A9P5VRD6</accession>
<dbReference type="AlphaFoldDB" id="A0A9P5VRD6"/>
<name>A0A9P5VRD6_9FUNG</name>
<feature type="region of interest" description="Disordered" evidence="1">
    <location>
        <begin position="807"/>
        <end position="848"/>
    </location>
</feature>
<dbReference type="EMBL" id="JAAAUY010000018">
    <property type="protein sequence ID" value="KAF9337733.1"/>
    <property type="molecule type" value="Genomic_DNA"/>
</dbReference>
<feature type="region of interest" description="Disordered" evidence="1">
    <location>
        <begin position="145"/>
        <end position="177"/>
    </location>
</feature>
<evidence type="ECO:0000256" key="1">
    <source>
        <dbReference type="SAM" id="MobiDB-lite"/>
    </source>
</evidence>
<keyword evidence="2" id="KW-0812">Transmembrane</keyword>
<feature type="region of interest" description="Disordered" evidence="1">
    <location>
        <begin position="570"/>
        <end position="593"/>
    </location>
</feature>
<feature type="compositionally biased region" description="Acidic residues" evidence="1">
    <location>
        <begin position="149"/>
        <end position="170"/>
    </location>
</feature>
<feature type="region of interest" description="Disordered" evidence="1">
    <location>
        <begin position="285"/>
        <end position="375"/>
    </location>
</feature>